<dbReference type="PANTHER" id="PTHR31061">
    <property type="entry name" value="LD22376P"/>
    <property type="match status" value="1"/>
</dbReference>
<accession>A0A9W7LDY1</accession>
<dbReference type="EMBL" id="BRYA01000298">
    <property type="protein sequence ID" value="GMI46453.1"/>
    <property type="molecule type" value="Genomic_DNA"/>
</dbReference>
<keyword evidence="1" id="KW-0812">Transmembrane</keyword>
<dbReference type="Proteomes" id="UP001165065">
    <property type="component" value="Unassembled WGS sequence"/>
</dbReference>
<dbReference type="AlphaFoldDB" id="A0A9W7LDY1"/>
<name>A0A9W7LDY1_9STRA</name>
<sequence>MDPKVVPCSTPVSSLPMDTALLMFAPPPSSWPFYSISSSYEDCYNCPTTPLFTSLAPLDDPICAQVPTPYKTRIHLSGPLCSASITPLEIGPRQYGSYEFTPQVSEIGVCTVSLSTLTPPDTFSSYTSPLLFLLLCFLIPPLMRCLYNSSKLCCCSSSSSNEDGMVDAFGEPLSSPLLSSPTPHALTPESSIPSRRIQSLDAFRGLSLVLMIFVNYGGGGYFFFNHSTWNGLTVADLLFPWFVWIMGVTCGATFKPPSSIAARTTKLAKAFERSVKLFLLGLLLNSLGQDGDLSVLRIPGVLQYFAASYFYLNLLALLVDSLSASKARLAVGYSVGGLALLAMYCVLTYAVPVPGCPTGYLGAGGLYDGAQHRDCTGGSHRYIDEKILTSAHFYSDPTCKSTYNCLAYDPEGIVGCFNAAFLSFLGFVTGKLIRAIPRSPTPSDHFAFLKVNTFGGFVLLAVGAVLCNFSENNGVVPVNKNLWSPSFIFVCGGGANLLFGIFFLLLDMKRSTLFSGSQSFSFSSNSKFTEPSFLTEEGESAPLWDGWPLRECGKNSIVLYMGHEILDSCVPFTIYFSESSMDEHWGKIMSNVIGVTCWVAVALYLYSRKIYITV</sequence>
<keyword evidence="1" id="KW-0472">Membrane</keyword>
<evidence type="ECO:0000313" key="3">
    <source>
        <dbReference type="Proteomes" id="UP001165065"/>
    </source>
</evidence>
<reference evidence="3" key="1">
    <citation type="journal article" date="2023" name="Commun. Biol.">
        <title>Genome analysis of Parmales, the sister group of diatoms, reveals the evolutionary specialization of diatoms from phago-mixotrophs to photoautotrophs.</title>
        <authorList>
            <person name="Ban H."/>
            <person name="Sato S."/>
            <person name="Yoshikawa S."/>
            <person name="Yamada K."/>
            <person name="Nakamura Y."/>
            <person name="Ichinomiya M."/>
            <person name="Sato N."/>
            <person name="Blanc-Mathieu R."/>
            <person name="Endo H."/>
            <person name="Kuwata A."/>
            <person name="Ogata H."/>
        </authorList>
    </citation>
    <scope>NUCLEOTIDE SEQUENCE [LARGE SCALE GENOMIC DNA]</scope>
</reference>
<comment type="caution">
    <text evidence="2">The sequence shown here is derived from an EMBL/GenBank/DDBJ whole genome shotgun (WGS) entry which is preliminary data.</text>
</comment>
<feature type="transmembrane region" description="Helical" evidence="1">
    <location>
        <begin position="412"/>
        <end position="433"/>
    </location>
</feature>
<dbReference type="PANTHER" id="PTHR31061:SF24">
    <property type="entry name" value="LD22376P"/>
    <property type="match status" value="1"/>
</dbReference>
<feature type="transmembrane region" description="Helical" evidence="1">
    <location>
        <begin position="588"/>
        <end position="606"/>
    </location>
</feature>
<evidence type="ECO:0000313" key="2">
    <source>
        <dbReference type="EMBL" id="GMI46453.1"/>
    </source>
</evidence>
<keyword evidence="1" id="KW-1133">Transmembrane helix</keyword>
<evidence type="ECO:0000256" key="1">
    <source>
        <dbReference type="SAM" id="Phobius"/>
    </source>
</evidence>
<proteinExistence type="predicted"/>
<evidence type="ECO:0008006" key="4">
    <source>
        <dbReference type="Google" id="ProtNLM"/>
    </source>
</evidence>
<dbReference type="OrthoDB" id="2149840at2759"/>
<protein>
    <recommendedName>
        <fullName evidence="4">Heparan-alpha-glucosaminide N-acetyltransferase</fullName>
    </recommendedName>
</protein>
<keyword evidence="3" id="KW-1185">Reference proteome</keyword>
<feature type="transmembrane region" description="Helical" evidence="1">
    <location>
        <begin position="331"/>
        <end position="351"/>
    </location>
</feature>
<organism evidence="2 3">
    <name type="scientific">Triparma columacea</name>
    <dbReference type="NCBI Taxonomy" id="722753"/>
    <lineage>
        <taxon>Eukaryota</taxon>
        <taxon>Sar</taxon>
        <taxon>Stramenopiles</taxon>
        <taxon>Ochrophyta</taxon>
        <taxon>Bolidophyceae</taxon>
        <taxon>Parmales</taxon>
        <taxon>Triparmaceae</taxon>
        <taxon>Triparma</taxon>
    </lineage>
</organism>
<feature type="transmembrane region" description="Helical" evidence="1">
    <location>
        <begin position="486"/>
        <end position="506"/>
    </location>
</feature>
<feature type="transmembrane region" description="Helical" evidence="1">
    <location>
        <begin position="237"/>
        <end position="254"/>
    </location>
</feature>
<feature type="transmembrane region" description="Helical" evidence="1">
    <location>
        <begin position="205"/>
        <end position="225"/>
    </location>
</feature>
<feature type="transmembrane region" description="Helical" evidence="1">
    <location>
        <begin position="445"/>
        <end position="466"/>
    </location>
</feature>
<gene>
    <name evidence="2" type="ORF">TrCOL_g928</name>
</gene>
<feature type="transmembrane region" description="Helical" evidence="1">
    <location>
        <begin position="301"/>
        <end position="319"/>
    </location>
</feature>